<feature type="region of interest" description="Disordered" evidence="1">
    <location>
        <begin position="303"/>
        <end position="333"/>
    </location>
</feature>
<keyword evidence="3" id="KW-1185">Reference proteome</keyword>
<evidence type="ECO:0000256" key="1">
    <source>
        <dbReference type="SAM" id="MobiDB-lite"/>
    </source>
</evidence>
<proteinExistence type="predicted"/>
<dbReference type="Proteomes" id="UP000887116">
    <property type="component" value="Unassembled WGS sequence"/>
</dbReference>
<feature type="compositionally biased region" description="Basic and acidic residues" evidence="1">
    <location>
        <begin position="323"/>
        <end position="333"/>
    </location>
</feature>
<accession>A0A8X6HJ50</accession>
<feature type="compositionally biased region" description="Polar residues" evidence="1">
    <location>
        <begin position="241"/>
        <end position="252"/>
    </location>
</feature>
<organism evidence="2 3">
    <name type="scientific">Trichonephila clavata</name>
    <name type="common">Joro spider</name>
    <name type="synonym">Nephila clavata</name>
    <dbReference type="NCBI Taxonomy" id="2740835"/>
    <lineage>
        <taxon>Eukaryota</taxon>
        <taxon>Metazoa</taxon>
        <taxon>Ecdysozoa</taxon>
        <taxon>Arthropoda</taxon>
        <taxon>Chelicerata</taxon>
        <taxon>Arachnida</taxon>
        <taxon>Araneae</taxon>
        <taxon>Araneomorphae</taxon>
        <taxon>Entelegynae</taxon>
        <taxon>Araneoidea</taxon>
        <taxon>Nephilidae</taxon>
        <taxon>Trichonephila</taxon>
    </lineage>
</organism>
<evidence type="ECO:0000313" key="2">
    <source>
        <dbReference type="EMBL" id="GFR24523.1"/>
    </source>
</evidence>
<dbReference type="OrthoDB" id="8378667at2759"/>
<protein>
    <submittedName>
        <fullName evidence="2">SmpA_OmlA domain-containing protein</fullName>
    </submittedName>
</protein>
<name>A0A8X6HJ50_TRICU</name>
<feature type="region of interest" description="Disordered" evidence="1">
    <location>
        <begin position="227"/>
        <end position="252"/>
    </location>
</feature>
<reference evidence="2" key="1">
    <citation type="submission" date="2020-07" db="EMBL/GenBank/DDBJ databases">
        <title>Multicomponent nature underlies the extraordinary mechanical properties of spider dragline silk.</title>
        <authorList>
            <person name="Kono N."/>
            <person name="Nakamura H."/>
            <person name="Mori M."/>
            <person name="Yoshida Y."/>
            <person name="Ohtoshi R."/>
            <person name="Malay A.D."/>
            <person name="Moran D.A.P."/>
            <person name="Tomita M."/>
            <person name="Numata K."/>
            <person name="Arakawa K."/>
        </authorList>
    </citation>
    <scope>NUCLEOTIDE SEQUENCE</scope>
</reference>
<sequence length="333" mass="36971">MYLVVESNLEVCMTKNDQNEESTSILAKVGNVASGVGSFLDRGAKALFGGIIYPIQPKNWFKSRDEMWHDIKNGGRYVIGSELEKYDPPIKTTQASKDLGVEITEQKKGTGKVAFLASRALTGDIPYLNDEQLGQIKKNLPNVTIFREENKIVIEINVEKIANTIKTNPDNKGKSEKEIKELVLKGIANKVEGNLKKFAEITGGEFKIHTDLKLLNGIAEKLYREYDNQSKPSKTLRPAQTGKSPGQSSETVTSIDELVKSFNITNPNEFPFCKSKEAISPIKNMQLSERDIKKQAEGLGSTFLNFEDTSGEAIKPLSTPNVERNEERGKGRS</sequence>
<dbReference type="AlphaFoldDB" id="A0A8X6HJ50"/>
<dbReference type="EMBL" id="BMAO01008523">
    <property type="protein sequence ID" value="GFR24523.1"/>
    <property type="molecule type" value="Genomic_DNA"/>
</dbReference>
<gene>
    <name evidence="2" type="ORF">TNCT_413821</name>
</gene>
<evidence type="ECO:0000313" key="3">
    <source>
        <dbReference type="Proteomes" id="UP000887116"/>
    </source>
</evidence>
<comment type="caution">
    <text evidence="2">The sequence shown here is derived from an EMBL/GenBank/DDBJ whole genome shotgun (WGS) entry which is preliminary data.</text>
</comment>